<dbReference type="RefSeq" id="WP_176866963.1">
    <property type="nucleotide sequence ID" value="NZ_JABXWT010000015.1"/>
</dbReference>
<reference evidence="3 4" key="1">
    <citation type="submission" date="2020-06" db="EMBL/GenBank/DDBJ databases">
        <authorList>
            <person name="Cao W.R."/>
        </authorList>
    </citation>
    <scope>NUCLEOTIDE SEQUENCE [LARGE SCALE GENOMIC DNA]</scope>
    <source>
        <strain evidence="3 4">B1Z28</strain>
    </source>
</reference>
<gene>
    <name evidence="3" type="ORF">HW561_19070</name>
</gene>
<feature type="transmembrane region" description="Helical" evidence="1">
    <location>
        <begin position="166"/>
        <end position="186"/>
    </location>
</feature>
<protein>
    <submittedName>
        <fullName evidence="3">Glycerophosphodiester phosphodiesterase</fullName>
    </submittedName>
</protein>
<feature type="transmembrane region" description="Helical" evidence="1">
    <location>
        <begin position="61"/>
        <end position="84"/>
    </location>
</feature>
<keyword evidence="1" id="KW-0472">Membrane</keyword>
<feature type="domain" description="GP-PDE" evidence="2">
    <location>
        <begin position="348"/>
        <end position="578"/>
    </location>
</feature>
<keyword evidence="1" id="KW-0812">Transmembrane</keyword>
<name>A0ABX2PW85_9RHOB</name>
<dbReference type="Pfam" id="PF10110">
    <property type="entry name" value="GPDPase_memb"/>
    <property type="match status" value="1"/>
</dbReference>
<dbReference type="PROSITE" id="PS51704">
    <property type="entry name" value="GP_PDE"/>
    <property type="match status" value="1"/>
</dbReference>
<accession>A0ABX2PW85</accession>
<sequence length="612" mass="66516">MRYFSAVTNAYAGAWSRRRVFVPIYIAVRLLLVALIAPGVAVAVNLAVSLSSQTALTDQDIAMFLLSPVGFLAAIVVLSLFLMAEVFVFSVMAGSLRMGERDPWRAGGSAIGLILSRLPALFGFAVRFILRVLILALPFVAVSGLIAWWTLTEYDINYYLTFHPPAFWVAVVLIGFIVLTLAWILIRRLSAWALALHLVIFEQCAPKAAFDESARRMDGKRGRLKIELALWLGLRLFIAALIAAMAGMLFALVPLQEGVNLRFALMLSLIVAALWSLAGLILAATALGALAVLLDGFFDTKAKDFPHAEPKEIRVPMFATVGAAVVALLIGLWFGQDLLARVQAPDHADVIGHRGAAALRPENTMASVLKAIEDGADWVEIDVQETADDVIIVAHDSDFMKLAGVNLKVWDATMEDVAEIDIGSWFGPEYASERTPTLRDVLLAAKGKAKVIIELKYYGHDVDLENRVANLVEELGMQDDIATMSLKYPAVQKMKTLRPDWRAGVLAATAVGDLSGLEGDFVAVNASMASPGLIRSVHEAGKDIYVWTVNDPLQMSAMASMGVDGLITDRPAMAKEVLRVRAEMGPGERLLLWLATTFGMQVDTKAMRDASP</sequence>
<feature type="transmembrane region" description="Helical" evidence="1">
    <location>
        <begin position="20"/>
        <end position="49"/>
    </location>
</feature>
<dbReference type="EMBL" id="JABXWT010000015">
    <property type="protein sequence ID" value="NVO57905.1"/>
    <property type="molecule type" value="Genomic_DNA"/>
</dbReference>
<dbReference type="PANTHER" id="PTHR46211">
    <property type="entry name" value="GLYCEROPHOSPHORYL DIESTER PHOSPHODIESTERASE"/>
    <property type="match status" value="1"/>
</dbReference>
<feature type="transmembrane region" description="Helical" evidence="1">
    <location>
        <begin position="315"/>
        <end position="335"/>
    </location>
</feature>
<keyword evidence="1" id="KW-1133">Transmembrane helix</keyword>
<dbReference type="InterPro" id="IPR017946">
    <property type="entry name" value="PLC-like_Pdiesterase_TIM-brl"/>
</dbReference>
<comment type="caution">
    <text evidence="3">The sequence shown here is derived from an EMBL/GenBank/DDBJ whole genome shotgun (WGS) entry which is preliminary data.</text>
</comment>
<proteinExistence type="predicted"/>
<evidence type="ECO:0000256" key="1">
    <source>
        <dbReference type="SAM" id="Phobius"/>
    </source>
</evidence>
<keyword evidence="4" id="KW-1185">Reference proteome</keyword>
<evidence type="ECO:0000313" key="4">
    <source>
        <dbReference type="Proteomes" id="UP000630805"/>
    </source>
</evidence>
<dbReference type="PANTHER" id="PTHR46211:SF8">
    <property type="entry name" value="PHOSPHODIESTERASE"/>
    <property type="match status" value="1"/>
</dbReference>
<evidence type="ECO:0000313" key="3">
    <source>
        <dbReference type="EMBL" id="NVO57905.1"/>
    </source>
</evidence>
<dbReference type="Proteomes" id="UP000630805">
    <property type="component" value="Unassembled WGS sequence"/>
</dbReference>
<dbReference type="InterPro" id="IPR018476">
    <property type="entry name" value="GlyceroP-diester-Pdiesterase_M"/>
</dbReference>
<feature type="transmembrane region" description="Helical" evidence="1">
    <location>
        <begin position="265"/>
        <end position="294"/>
    </location>
</feature>
<dbReference type="SUPFAM" id="SSF51695">
    <property type="entry name" value="PLC-like phosphodiesterases"/>
    <property type="match status" value="1"/>
</dbReference>
<organism evidence="3 4">
    <name type="scientific">Ruegeria haliotis</name>
    <dbReference type="NCBI Taxonomy" id="2747601"/>
    <lineage>
        <taxon>Bacteria</taxon>
        <taxon>Pseudomonadati</taxon>
        <taxon>Pseudomonadota</taxon>
        <taxon>Alphaproteobacteria</taxon>
        <taxon>Rhodobacterales</taxon>
        <taxon>Roseobacteraceae</taxon>
        <taxon>Ruegeria</taxon>
    </lineage>
</organism>
<feature type="transmembrane region" description="Helical" evidence="1">
    <location>
        <begin position="132"/>
        <end position="151"/>
    </location>
</feature>
<evidence type="ECO:0000259" key="2">
    <source>
        <dbReference type="PROSITE" id="PS51704"/>
    </source>
</evidence>
<dbReference type="CDD" id="cd08579">
    <property type="entry name" value="GDPD_memb_like"/>
    <property type="match status" value="1"/>
</dbReference>
<feature type="transmembrane region" description="Helical" evidence="1">
    <location>
        <begin position="228"/>
        <end position="253"/>
    </location>
</feature>
<dbReference type="InterPro" id="IPR030395">
    <property type="entry name" value="GP_PDE_dom"/>
</dbReference>
<dbReference type="Pfam" id="PF03009">
    <property type="entry name" value="GDPD"/>
    <property type="match status" value="1"/>
</dbReference>
<dbReference type="Gene3D" id="3.20.20.190">
    <property type="entry name" value="Phosphatidylinositol (PI) phosphodiesterase"/>
    <property type="match status" value="1"/>
</dbReference>